<proteinExistence type="predicted"/>
<dbReference type="Gene3D" id="3.40.50.1820">
    <property type="entry name" value="alpha/beta hydrolase"/>
    <property type="match status" value="1"/>
</dbReference>
<evidence type="ECO:0000256" key="1">
    <source>
        <dbReference type="ARBA" id="ARBA00022801"/>
    </source>
</evidence>
<dbReference type="AlphaFoldDB" id="A0A438DG20"/>
<feature type="domain" description="Fungal lipase-type" evidence="3">
    <location>
        <begin position="22"/>
        <end position="109"/>
    </location>
</feature>
<accession>A0A438DG20</accession>
<dbReference type="Pfam" id="PF01764">
    <property type="entry name" value="Lipase_3"/>
    <property type="match status" value="1"/>
</dbReference>
<evidence type="ECO:0000256" key="2">
    <source>
        <dbReference type="SAM" id="Phobius"/>
    </source>
</evidence>
<keyword evidence="2" id="KW-0472">Membrane</keyword>
<dbReference type="PANTHER" id="PTHR47523">
    <property type="entry name" value="F21O3.11 PROTEIN"/>
    <property type="match status" value="1"/>
</dbReference>
<dbReference type="SUPFAM" id="SSF53474">
    <property type="entry name" value="alpha/beta-Hydrolases"/>
    <property type="match status" value="1"/>
</dbReference>
<dbReference type="GO" id="GO:0016787">
    <property type="term" value="F:hydrolase activity"/>
    <property type="evidence" value="ECO:0007669"/>
    <property type="project" value="UniProtKB-KW"/>
</dbReference>
<dbReference type="EMBL" id="QGNW01001643">
    <property type="protein sequence ID" value="RVW34346.1"/>
    <property type="molecule type" value="Genomic_DNA"/>
</dbReference>
<feature type="transmembrane region" description="Helical" evidence="2">
    <location>
        <begin position="29"/>
        <end position="50"/>
    </location>
</feature>
<dbReference type="InterPro" id="IPR029058">
    <property type="entry name" value="AB_hydrolase_fold"/>
</dbReference>
<keyword evidence="1" id="KW-0378">Hydrolase</keyword>
<keyword evidence="2" id="KW-0812">Transmembrane</keyword>
<name>A0A438DG20_VITVI</name>
<evidence type="ECO:0000313" key="4">
    <source>
        <dbReference type="EMBL" id="RVW34346.1"/>
    </source>
</evidence>
<dbReference type="InterPro" id="IPR002921">
    <property type="entry name" value="Fungal_lipase-type"/>
</dbReference>
<dbReference type="PANTHER" id="PTHR47523:SF1">
    <property type="entry name" value="F21O3.11 PROTEIN"/>
    <property type="match status" value="1"/>
</dbReference>
<dbReference type="Proteomes" id="UP000288805">
    <property type="component" value="Unassembled WGS sequence"/>
</dbReference>
<keyword evidence="2" id="KW-1133">Transmembrane helix</keyword>
<organism evidence="4 5">
    <name type="scientific">Vitis vinifera</name>
    <name type="common">Grape</name>
    <dbReference type="NCBI Taxonomy" id="29760"/>
    <lineage>
        <taxon>Eukaryota</taxon>
        <taxon>Viridiplantae</taxon>
        <taxon>Streptophyta</taxon>
        <taxon>Embryophyta</taxon>
        <taxon>Tracheophyta</taxon>
        <taxon>Spermatophyta</taxon>
        <taxon>Magnoliopsida</taxon>
        <taxon>eudicotyledons</taxon>
        <taxon>Gunneridae</taxon>
        <taxon>Pentapetalae</taxon>
        <taxon>rosids</taxon>
        <taxon>Vitales</taxon>
        <taxon>Vitaceae</taxon>
        <taxon>Viteae</taxon>
        <taxon>Vitis</taxon>
    </lineage>
</organism>
<sequence>MKLLLGFLARAKGIPALELYRLAQKKKRKLVLCGHSLGGAVAALATLAILRVISASSLSKENEKVAVKCITFSQPPVGNAALKDYVNRKGWHHYFKTYCIPEDLVPRILGKLRADKPKENEGEQLVLGLGPVQSSFWRLSRLVPLESVKRQLSKYRGKQVDPIETSLNDSALASSIDDMVVEPQSLEIQEGSDGISLKPFSDMDKGDVATTKKLEGKSNSDRVNNRAWRRVPYLPSYVPFGQVGLRHVSYCAFLAAPQLKNAWAIFSLACYPGSSSALTSLRLTALA</sequence>
<gene>
    <name evidence="4" type="ORF">CK203_100990</name>
</gene>
<evidence type="ECO:0000259" key="3">
    <source>
        <dbReference type="Pfam" id="PF01764"/>
    </source>
</evidence>
<reference evidence="4 5" key="1">
    <citation type="journal article" date="2018" name="PLoS Genet.">
        <title>Population sequencing reveals clonal diversity and ancestral inbreeding in the grapevine cultivar Chardonnay.</title>
        <authorList>
            <person name="Roach M.J."/>
            <person name="Johnson D.L."/>
            <person name="Bohlmann J."/>
            <person name="van Vuuren H.J."/>
            <person name="Jones S.J."/>
            <person name="Pretorius I.S."/>
            <person name="Schmidt S.A."/>
            <person name="Borneman A.R."/>
        </authorList>
    </citation>
    <scope>NUCLEOTIDE SEQUENCE [LARGE SCALE GENOMIC DNA]</scope>
    <source>
        <strain evidence="5">cv. Chardonnay</strain>
        <tissue evidence="4">Leaf</tissue>
    </source>
</reference>
<evidence type="ECO:0000313" key="5">
    <source>
        <dbReference type="Proteomes" id="UP000288805"/>
    </source>
</evidence>
<dbReference type="GO" id="GO:0006629">
    <property type="term" value="P:lipid metabolic process"/>
    <property type="evidence" value="ECO:0007669"/>
    <property type="project" value="InterPro"/>
</dbReference>
<protein>
    <recommendedName>
        <fullName evidence="3">Fungal lipase-type domain-containing protein</fullName>
    </recommendedName>
</protein>
<comment type="caution">
    <text evidence="4">The sequence shown here is derived from an EMBL/GenBank/DDBJ whole genome shotgun (WGS) entry which is preliminary data.</text>
</comment>